<evidence type="ECO:0000313" key="2">
    <source>
        <dbReference type="EnsemblMetazoa" id="CJA31801a.1"/>
    </source>
</evidence>
<dbReference type="Proteomes" id="UP000005237">
    <property type="component" value="Unassembled WGS sequence"/>
</dbReference>
<protein>
    <submittedName>
        <fullName evidence="2">Uncharacterized protein</fullName>
    </submittedName>
</protein>
<feature type="transmembrane region" description="Helical" evidence="1">
    <location>
        <begin position="58"/>
        <end position="79"/>
    </location>
</feature>
<dbReference type="EnsemblMetazoa" id="CJA31801a.1">
    <property type="protein sequence ID" value="CJA31801a.1"/>
    <property type="gene ID" value="WBGene00207648"/>
</dbReference>
<organism evidence="2 3">
    <name type="scientific">Caenorhabditis japonica</name>
    <dbReference type="NCBI Taxonomy" id="281687"/>
    <lineage>
        <taxon>Eukaryota</taxon>
        <taxon>Metazoa</taxon>
        <taxon>Ecdysozoa</taxon>
        <taxon>Nematoda</taxon>
        <taxon>Chromadorea</taxon>
        <taxon>Rhabditida</taxon>
        <taxon>Rhabditina</taxon>
        <taxon>Rhabditomorpha</taxon>
        <taxon>Rhabditoidea</taxon>
        <taxon>Rhabditidae</taxon>
        <taxon>Peloderinae</taxon>
        <taxon>Caenorhabditis</taxon>
    </lineage>
</organism>
<feature type="transmembrane region" description="Helical" evidence="1">
    <location>
        <begin position="172"/>
        <end position="192"/>
    </location>
</feature>
<keyword evidence="1" id="KW-0812">Transmembrane</keyword>
<evidence type="ECO:0000256" key="1">
    <source>
        <dbReference type="SAM" id="Phobius"/>
    </source>
</evidence>
<feature type="transmembrane region" description="Helical" evidence="1">
    <location>
        <begin position="26"/>
        <end position="46"/>
    </location>
</feature>
<keyword evidence="1" id="KW-1133">Transmembrane helix</keyword>
<accession>A0A8R1EBT7</accession>
<dbReference type="AlphaFoldDB" id="A0A8R1EBT7"/>
<keyword evidence="1" id="KW-0472">Membrane</keyword>
<proteinExistence type="predicted"/>
<evidence type="ECO:0000313" key="3">
    <source>
        <dbReference type="Proteomes" id="UP000005237"/>
    </source>
</evidence>
<name>A0A8R1EBT7_CAEJA</name>
<sequence>MQFIYFVLTIRYYICPEELNFKMPHFTNITLVIIIMANAAAFFHGLDGSKQNWDIVQHCMILVCAVYMFNVTVCLYFAYKANEKSEDSWRFVWDQLLHWHEAFVISAMWTVARAEARYYETVGLLERTNAEYNSLPRVKKYTRRSEKEKTGKNEDEESEQSAVIRLKLLVEFIGALLVSCILLAVLFFTILASRI</sequence>
<reference evidence="3" key="1">
    <citation type="submission" date="2010-08" db="EMBL/GenBank/DDBJ databases">
        <authorList>
            <consortium name="Caenorhabditis japonica Sequencing Consortium"/>
            <person name="Wilson R.K."/>
        </authorList>
    </citation>
    <scope>NUCLEOTIDE SEQUENCE [LARGE SCALE GENOMIC DNA]</scope>
    <source>
        <strain evidence="3">DF5081</strain>
    </source>
</reference>
<reference evidence="2" key="2">
    <citation type="submission" date="2022-06" db="UniProtKB">
        <authorList>
            <consortium name="EnsemblMetazoa"/>
        </authorList>
    </citation>
    <scope>IDENTIFICATION</scope>
    <source>
        <strain evidence="2">DF5081</strain>
    </source>
</reference>
<keyword evidence="3" id="KW-1185">Reference proteome</keyword>